<reference evidence="2 3" key="1">
    <citation type="submission" date="2019-10" db="EMBL/GenBank/DDBJ databases">
        <title>Description of Paenibacillus choica sp. nov.</title>
        <authorList>
            <person name="Carlier A."/>
            <person name="Qi S."/>
        </authorList>
    </citation>
    <scope>NUCLEOTIDE SEQUENCE [LARGE SCALE GENOMIC DNA]</scope>
    <source>
        <strain evidence="2 3">LMG 31460</strain>
    </source>
</reference>
<keyword evidence="3" id="KW-1185">Reference proteome</keyword>
<proteinExistence type="predicted"/>
<evidence type="ECO:0000313" key="2">
    <source>
        <dbReference type="EMBL" id="NOU89007.1"/>
    </source>
</evidence>
<evidence type="ECO:0000256" key="1">
    <source>
        <dbReference type="SAM" id="MobiDB-lite"/>
    </source>
</evidence>
<protein>
    <submittedName>
        <fullName evidence="2">Uncharacterized protein</fullName>
    </submittedName>
</protein>
<organism evidence="2 3">
    <name type="scientific">Paenibacillus germinis</name>
    <dbReference type="NCBI Taxonomy" id="2654979"/>
    <lineage>
        <taxon>Bacteria</taxon>
        <taxon>Bacillati</taxon>
        <taxon>Bacillota</taxon>
        <taxon>Bacilli</taxon>
        <taxon>Bacillales</taxon>
        <taxon>Paenibacillaceae</taxon>
        <taxon>Paenibacillus</taxon>
    </lineage>
</organism>
<accession>A0ABX1Z760</accession>
<sequence length="236" mass="25585">MMKKQKWKRWLLWIGGSVALLLCIGYFGMDLAVSYVLKSMTPQLPSASSQTQSQESPSPIDTLGPSRADSDKHSDEETVQVQPSTDKQAVTPSSNSMAQSVTTPTGSSPDTGAAAVTSPLNSNPPSPTPKPKQQALNYEAQVTTEKAKVVEESISLKEKAAVSAVLLKKLSASELQLFAKMAGNGMSVEEKKQAKEMVLKKLTEDEYNQLIQIATKYGLSQGMNYKDSQKQVQTNK</sequence>
<name>A0ABX1Z760_9BACL</name>
<dbReference type="RefSeq" id="WP_171691970.1">
    <property type="nucleotide sequence ID" value="NZ_WHOC01000137.1"/>
</dbReference>
<dbReference type="Proteomes" id="UP000658690">
    <property type="component" value="Unassembled WGS sequence"/>
</dbReference>
<feature type="region of interest" description="Disordered" evidence="1">
    <location>
        <begin position="44"/>
        <end position="135"/>
    </location>
</feature>
<feature type="compositionally biased region" description="Polar residues" evidence="1">
    <location>
        <begin position="79"/>
        <end position="110"/>
    </location>
</feature>
<evidence type="ECO:0000313" key="3">
    <source>
        <dbReference type="Proteomes" id="UP000658690"/>
    </source>
</evidence>
<comment type="caution">
    <text evidence="2">The sequence shown here is derived from an EMBL/GenBank/DDBJ whole genome shotgun (WGS) entry which is preliminary data.</text>
</comment>
<feature type="compositionally biased region" description="Low complexity" evidence="1">
    <location>
        <begin position="45"/>
        <end position="59"/>
    </location>
</feature>
<gene>
    <name evidence="2" type="ORF">GC102_25135</name>
</gene>
<dbReference type="EMBL" id="WHOC01000137">
    <property type="protein sequence ID" value="NOU89007.1"/>
    <property type="molecule type" value="Genomic_DNA"/>
</dbReference>